<reference evidence="1 2" key="1">
    <citation type="submission" date="2016-01" db="EMBL/GenBank/DDBJ databases">
        <title>Highly variable Streptococcus oralis are common among viridans streptococci isolated from primates.</title>
        <authorList>
            <person name="Denapaite D."/>
            <person name="Rieger M."/>
            <person name="Koendgen S."/>
            <person name="Brueckner R."/>
            <person name="Ochigava I."/>
            <person name="Kappeler P."/>
            <person name="Maetz-Rensing K."/>
            <person name="Leendertz F."/>
            <person name="Hakenbeck R."/>
        </authorList>
    </citation>
    <scope>NUCLEOTIDE SEQUENCE [LARGE SCALE GENOMIC DNA]</scope>
    <source>
        <strain evidence="1 2">DD08</strain>
    </source>
</reference>
<evidence type="ECO:0000313" key="2">
    <source>
        <dbReference type="Proteomes" id="UP000070377"/>
    </source>
</evidence>
<dbReference type="AlphaFoldDB" id="A0A139MXH4"/>
<evidence type="ECO:0000313" key="1">
    <source>
        <dbReference type="EMBL" id="KXT68372.1"/>
    </source>
</evidence>
<protein>
    <submittedName>
        <fullName evidence="1">Uncharacterized protein</fullName>
    </submittedName>
</protein>
<name>A0A139MXH4_STRCR</name>
<comment type="caution">
    <text evidence="1">The sequence shown here is derived from an EMBL/GenBank/DDBJ whole genome shotgun (WGS) entry which is preliminary data.</text>
</comment>
<dbReference type="Proteomes" id="UP000070377">
    <property type="component" value="Unassembled WGS sequence"/>
</dbReference>
<sequence>MFYDILKQERSRVTDVGSMFVAFCCIERNLEKEETNGFTKF</sequence>
<organism evidence="1 2">
    <name type="scientific">Streptococcus cristatus</name>
    <dbReference type="NCBI Taxonomy" id="45634"/>
    <lineage>
        <taxon>Bacteria</taxon>
        <taxon>Bacillati</taxon>
        <taxon>Bacillota</taxon>
        <taxon>Bacilli</taxon>
        <taxon>Lactobacillales</taxon>
        <taxon>Streptococcaceae</taxon>
        <taxon>Streptococcus</taxon>
    </lineage>
</organism>
<accession>A0A139MXH4</accession>
<dbReference type="EMBL" id="LQRD01000076">
    <property type="protein sequence ID" value="KXT68372.1"/>
    <property type="molecule type" value="Genomic_DNA"/>
</dbReference>
<dbReference type="STRING" id="45634.SCRDD08_01984"/>
<proteinExistence type="predicted"/>
<gene>
    <name evidence="1" type="ORF">SCRDD08_01984</name>
</gene>